<keyword evidence="4" id="KW-0449">Lipoprotein</keyword>
<protein>
    <submittedName>
        <fullName evidence="4">Lipoprotein</fullName>
    </submittedName>
</protein>
<name>A0ABQ4F384_9ACTN</name>
<comment type="caution">
    <text evidence="4">The sequence shown here is derived from an EMBL/GenBank/DDBJ whole genome shotgun (WGS) entry which is preliminary data.</text>
</comment>
<evidence type="ECO:0000259" key="3">
    <source>
        <dbReference type="Pfam" id="PF13349"/>
    </source>
</evidence>
<evidence type="ECO:0000313" key="4">
    <source>
        <dbReference type="EMBL" id="GIH01373.1"/>
    </source>
</evidence>
<evidence type="ECO:0000256" key="1">
    <source>
        <dbReference type="SAM" id="MobiDB-lite"/>
    </source>
</evidence>
<feature type="chain" id="PRO_5047442127" evidence="2">
    <location>
        <begin position="26"/>
        <end position="255"/>
    </location>
</feature>
<feature type="domain" description="DUF4097" evidence="3">
    <location>
        <begin position="47"/>
        <end position="245"/>
    </location>
</feature>
<sequence>MTTAHHRTRNLLSVVGALLALAALAGCGRSTDDAEPDRHAFALTGDRLTISKNNGDLDVRPADIDQVEVTRWFSGRSGIGGTPKATWNLAGEELILTTRCGAIGGACDVRYQVRVPKDVALTIDGDNGKISASGFDTALRIRSDNGAVSVGDVSGDLTLHTDGGQLRATGITSGRVDAGSQNGEIHLSFTAVPDQVEVRTENGAVTVDVPHATYKVTTTTESGDVRVDVPKDADSSHALTARTDNGPITLRTTDR</sequence>
<organism evidence="4 5">
    <name type="scientific">Plantactinospora mayteni</name>
    <dbReference type="NCBI Taxonomy" id="566021"/>
    <lineage>
        <taxon>Bacteria</taxon>
        <taxon>Bacillati</taxon>
        <taxon>Actinomycetota</taxon>
        <taxon>Actinomycetes</taxon>
        <taxon>Micromonosporales</taxon>
        <taxon>Micromonosporaceae</taxon>
        <taxon>Plantactinospora</taxon>
    </lineage>
</organism>
<dbReference type="PROSITE" id="PS51257">
    <property type="entry name" value="PROKAR_LIPOPROTEIN"/>
    <property type="match status" value="1"/>
</dbReference>
<gene>
    <name evidence="4" type="ORF">Pma05_79450</name>
</gene>
<reference evidence="4 5" key="1">
    <citation type="submission" date="2021-01" db="EMBL/GenBank/DDBJ databases">
        <title>Whole genome shotgun sequence of Plantactinospora mayteni NBRC 109088.</title>
        <authorList>
            <person name="Komaki H."/>
            <person name="Tamura T."/>
        </authorList>
    </citation>
    <scope>NUCLEOTIDE SEQUENCE [LARGE SCALE GENOMIC DNA]</scope>
    <source>
        <strain evidence="4 5">NBRC 109088</strain>
    </source>
</reference>
<proteinExistence type="predicted"/>
<dbReference type="Proteomes" id="UP000621500">
    <property type="component" value="Unassembled WGS sequence"/>
</dbReference>
<evidence type="ECO:0000313" key="5">
    <source>
        <dbReference type="Proteomes" id="UP000621500"/>
    </source>
</evidence>
<evidence type="ECO:0000256" key="2">
    <source>
        <dbReference type="SAM" id="SignalP"/>
    </source>
</evidence>
<feature type="signal peptide" evidence="2">
    <location>
        <begin position="1"/>
        <end position="25"/>
    </location>
</feature>
<dbReference type="InterPro" id="IPR025164">
    <property type="entry name" value="Toastrack_DUF4097"/>
</dbReference>
<dbReference type="EMBL" id="BONX01000069">
    <property type="protein sequence ID" value="GIH01373.1"/>
    <property type="molecule type" value="Genomic_DNA"/>
</dbReference>
<dbReference type="Pfam" id="PF13349">
    <property type="entry name" value="DUF4097"/>
    <property type="match status" value="1"/>
</dbReference>
<feature type="region of interest" description="Disordered" evidence="1">
    <location>
        <begin position="235"/>
        <end position="255"/>
    </location>
</feature>
<keyword evidence="5" id="KW-1185">Reference proteome</keyword>
<accession>A0ABQ4F384</accession>
<dbReference type="RefSeq" id="WP_203862635.1">
    <property type="nucleotide sequence ID" value="NZ_BAAAZQ010000039.1"/>
</dbReference>
<keyword evidence="2" id="KW-0732">Signal</keyword>